<dbReference type="InterPro" id="IPR008780">
    <property type="entry name" value="Plasmodium_Vir"/>
</dbReference>
<dbReference type="Proteomes" id="UP000220605">
    <property type="component" value="Unassembled WGS sequence"/>
</dbReference>
<dbReference type="AlphaFoldDB" id="A0A565A675"/>
<feature type="compositionally biased region" description="Polar residues" evidence="1">
    <location>
        <begin position="273"/>
        <end position="294"/>
    </location>
</feature>
<feature type="region of interest" description="Disordered" evidence="1">
    <location>
        <begin position="341"/>
        <end position="382"/>
    </location>
</feature>
<proteinExistence type="predicted"/>
<dbReference type="Pfam" id="PF05795">
    <property type="entry name" value="Plasmodium_Vir"/>
    <property type="match status" value="1"/>
</dbReference>
<evidence type="ECO:0000313" key="2">
    <source>
        <dbReference type="EMBL" id="VVA00337.1"/>
    </source>
</evidence>
<dbReference type="OrthoDB" id="389398at2759"/>
<evidence type="ECO:0000256" key="1">
    <source>
        <dbReference type="SAM" id="MobiDB-lite"/>
    </source>
</evidence>
<dbReference type="EMBL" id="FLZR02000118">
    <property type="protein sequence ID" value="VVA00337.1"/>
    <property type="molecule type" value="Genomic_DNA"/>
</dbReference>
<sequence>MAKKPPNPWYITYHHYNTLKEVFNYEPTEKYDVLSANELMKDIRTSIKKELNLRDTFYELKKLVLRGQCFYSHGPETCCKYINYWLNKTVRDSEYGVNKDNFKMFEDFMRVDPKIKGSSVNCMSKLSYINNDAFEKMKKLYDLYDYFTIFKKDEDRSTLCRNISFLAKRYDRIMQEYEGKDTKLCNMLTNLKEVIETDRLVAKNICTKNTFDSFILRRHPPPPKEQNPPKNVQVPVQSRNFGKAHTRPTISAPSPQAHRTKSVETRTPPPVLVSSSHARGRNSVETSTPTPVLVSLSQAKGLEKQAEGESERTVSIPQEQFSVELPTRFPVELSARFPLELPPLPLGQSERSESSELTGPKGPIRPELEPEPELQQEQGRRIDTLTDSYYFREDEEYTSLQEVDPPAGSMQSTFDTGTIMGTIKDAVSNVLEAVEPVPILGVSGGMGALYLLLK</sequence>
<protein>
    <submittedName>
        <fullName evidence="2">VIR protein</fullName>
    </submittedName>
</protein>
<dbReference type="VEuPathDB" id="PlasmoDB:PVP01_0010500"/>
<feature type="region of interest" description="Disordered" evidence="1">
    <location>
        <begin position="214"/>
        <end position="294"/>
    </location>
</feature>
<dbReference type="VEuPathDB" id="PlasmoDB:PVPAM_000006500"/>
<reference evidence="2" key="1">
    <citation type="submission" date="2016-07" db="EMBL/GenBank/DDBJ databases">
        <authorList>
            <consortium name="Pathogen Informatics"/>
        </authorList>
    </citation>
    <scope>NUCLEOTIDE SEQUENCE</scope>
</reference>
<name>A0A565A675_PLAVI</name>
<feature type="non-terminal residue" evidence="2">
    <location>
        <position position="454"/>
    </location>
</feature>
<organism evidence="2">
    <name type="scientific">Plasmodium vivax</name>
    <name type="common">malaria parasite P. vivax</name>
    <dbReference type="NCBI Taxonomy" id="5855"/>
    <lineage>
        <taxon>Eukaryota</taxon>
        <taxon>Sar</taxon>
        <taxon>Alveolata</taxon>
        <taxon>Apicomplexa</taxon>
        <taxon>Aconoidasida</taxon>
        <taxon>Haemosporida</taxon>
        <taxon>Plasmodiidae</taxon>
        <taxon>Plasmodium</taxon>
        <taxon>Plasmodium (Plasmodium)</taxon>
    </lineage>
</organism>
<accession>A0A565A675</accession>
<dbReference type="VEuPathDB" id="PlasmoDB:PVW1_120011200"/>
<gene>
    <name evidence="2" type="ORF">PVP01_0010500</name>
</gene>
<dbReference type="VEuPathDB" id="PlasmoDB:PVX_018655"/>